<evidence type="ECO:0000256" key="1">
    <source>
        <dbReference type="SAM" id="MobiDB-lite"/>
    </source>
</evidence>
<feature type="compositionally biased region" description="Polar residues" evidence="1">
    <location>
        <begin position="85"/>
        <end position="99"/>
    </location>
</feature>
<dbReference type="Proteomes" id="UP001460270">
    <property type="component" value="Unassembled WGS sequence"/>
</dbReference>
<proteinExistence type="predicted"/>
<keyword evidence="3" id="KW-1185">Reference proteome</keyword>
<reference evidence="3" key="1">
    <citation type="submission" date="2024-04" db="EMBL/GenBank/DDBJ databases">
        <title>Salinicola lusitanus LLJ914,a marine bacterium isolated from the Okinawa Trough.</title>
        <authorList>
            <person name="Li J."/>
        </authorList>
    </citation>
    <scope>NUCLEOTIDE SEQUENCE [LARGE SCALE GENOMIC DNA]</scope>
</reference>
<dbReference type="EMBL" id="JBBPFD010000014">
    <property type="protein sequence ID" value="KAK7898439.1"/>
    <property type="molecule type" value="Genomic_DNA"/>
</dbReference>
<protein>
    <submittedName>
        <fullName evidence="2">Uncharacterized protein</fullName>
    </submittedName>
</protein>
<gene>
    <name evidence="2" type="ORF">WMY93_019292</name>
</gene>
<accession>A0AAW0NHZ7</accession>
<name>A0AAW0NHZ7_9GOBI</name>
<sequence>MITLEGDGAAALRLTRRSHYMHAAPLQSASESNHESNDRALREERCCMSANIRERKREKSWFNEDSQWTGPRRRHRGPFKDSRRISTTQPGPTRTHSSETPACHCLITTAVSALSQGCCQFSA</sequence>
<comment type="caution">
    <text evidence="2">The sequence shown here is derived from an EMBL/GenBank/DDBJ whole genome shotgun (WGS) entry which is preliminary data.</text>
</comment>
<evidence type="ECO:0000313" key="2">
    <source>
        <dbReference type="EMBL" id="KAK7898439.1"/>
    </source>
</evidence>
<evidence type="ECO:0000313" key="3">
    <source>
        <dbReference type="Proteomes" id="UP001460270"/>
    </source>
</evidence>
<organism evidence="2 3">
    <name type="scientific">Mugilogobius chulae</name>
    <name type="common">yellowstripe goby</name>
    <dbReference type="NCBI Taxonomy" id="88201"/>
    <lineage>
        <taxon>Eukaryota</taxon>
        <taxon>Metazoa</taxon>
        <taxon>Chordata</taxon>
        <taxon>Craniata</taxon>
        <taxon>Vertebrata</taxon>
        <taxon>Euteleostomi</taxon>
        <taxon>Actinopterygii</taxon>
        <taxon>Neopterygii</taxon>
        <taxon>Teleostei</taxon>
        <taxon>Neoteleostei</taxon>
        <taxon>Acanthomorphata</taxon>
        <taxon>Gobiaria</taxon>
        <taxon>Gobiiformes</taxon>
        <taxon>Gobioidei</taxon>
        <taxon>Gobiidae</taxon>
        <taxon>Gobionellinae</taxon>
        <taxon>Mugilogobius</taxon>
    </lineage>
</organism>
<dbReference type="AlphaFoldDB" id="A0AAW0NHZ7"/>
<feature type="region of interest" description="Disordered" evidence="1">
    <location>
        <begin position="57"/>
        <end position="99"/>
    </location>
</feature>